<evidence type="ECO:0000256" key="6">
    <source>
        <dbReference type="ARBA" id="ARBA00023136"/>
    </source>
</evidence>
<accession>A0A182HJC7</accession>
<dbReference type="PANTHER" id="PTHR21421:SF34">
    <property type="entry name" value="GUSTATORY RECEPTOR FOR SUGAR TASTE 61A-RELATED"/>
    <property type="match status" value="1"/>
</dbReference>
<keyword evidence="7 8" id="KW-0675">Receptor</keyword>
<evidence type="ECO:0000313" key="10">
    <source>
        <dbReference type="Proteomes" id="UP000075840"/>
    </source>
</evidence>
<evidence type="ECO:0000256" key="7">
    <source>
        <dbReference type="ARBA" id="ARBA00023170"/>
    </source>
</evidence>
<keyword evidence="4" id="KW-0812">Transmembrane</keyword>
<keyword evidence="6" id="KW-0472">Membrane</keyword>
<dbReference type="EMBL" id="APCN01002147">
    <property type="status" value="NOT_ANNOTATED_CDS"/>
    <property type="molecule type" value="Genomic_DNA"/>
</dbReference>
<dbReference type="AlphaFoldDB" id="A0A182HJC7"/>
<evidence type="ECO:0000256" key="2">
    <source>
        <dbReference type="ARBA" id="ARBA00005327"/>
    </source>
</evidence>
<dbReference type="PIRSF" id="PIRSF038981">
    <property type="entry name" value="GRP"/>
    <property type="match status" value="1"/>
</dbReference>
<name>A0A182HJC7_ANOAR</name>
<keyword evidence="10" id="KW-1185">Reference proteome</keyword>
<evidence type="ECO:0000256" key="8">
    <source>
        <dbReference type="PIRNR" id="PIRNR038981"/>
    </source>
</evidence>
<evidence type="ECO:0000256" key="1">
    <source>
        <dbReference type="ARBA" id="ARBA00004651"/>
    </source>
</evidence>
<dbReference type="GO" id="GO:0007165">
    <property type="term" value="P:signal transduction"/>
    <property type="evidence" value="ECO:0007669"/>
    <property type="project" value="UniProtKB-KW"/>
</dbReference>
<dbReference type="PANTHER" id="PTHR21421">
    <property type="entry name" value="GUSTATORY RECEPTOR"/>
    <property type="match status" value="1"/>
</dbReference>
<dbReference type="EnsemblMetazoa" id="AARA001342-RA">
    <property type="protein sequence ID" value="AARA001342-PA"/>
    <property type="gene ID" value="AARA001342"/>
</dbReference>
<dbReference type="InterPro" id="IPR009318">
    <property type="entry name" value="Gustatory_rcpt"/>
</dbReference>
<evidence type="ECO:0000256" key="5">
    <source>
        <dbReference type="ARBA" id="ARBA00022989"/>
    </source>
</evidence>
<dbReference type="VEuPathDB" id="VectorBase:AARA001342"/>
<proteinExistence type="inferred from homology"/>
<evidence type="ECO:0000256" key="3">
    <source>
        <dbReference type="ARBA" id="ARBA00022475"/>
    </source>
</evidence>
<evidence type="ECO:0000313" key="9">
    <source>
        <dbReference type="EnsemblMetazoa" id="AARA001342-PA"/>
    </source>
</evidence>
<sequence length="418" mass="48916">MNFHNTIRPILVIFLLFGQFPLYGVLTCKPLRWHFRWCSLQTVLSLGLIHVGLFLCFVEYDRLKAIGVNADNLIGPLFYLDVIIIMLLLLRVAYRWPTVVPKWEQIESLEVMQYNARQQNARSCRRIRAIALLLMVLGFAEHMLSIGKTVNARVDEARTCHWNYSNLPEYYALRTYGFFFRRVPYNFPSFIFLEYANTALTMAWTVQDVLLIMISDSIAGYFKRINSRIQFYTTVQVVAREKFWSEIHSDYVMVCELLEHVMSICSPLLVVSCGTNLYLICYQLFHLVDRTDDFIIVTVFTYFSLFFIILRTFLTMHYCSAVHEVARKPLKLFRRVPTSNWCCELERFYSFIRKSSIAINAMGLFRLTKKTMLTMLGAVITYELVMLHFAQTTANQGIVRACSPEQFLFQPKMQITTN</sequence>
<protein>
    <recommendedName>
        <fullName evidence="8">Gustatory receptor</fullName>
    </recommendedName>
</protein>
<comment type="subcellular location">
    <subcellularLocation>
        <location evidence="1">Cell membrane</location>
        <topology evidence="1">Multi-pass membrane protein</topology>
    </subcellularLocation>
</comment>
<dbReference type="VEuPathDB" id="VectorBase:AARA21_005238"/>
<keyword evidence="8" id="KW-0807">Transducer</keyword>
<reference evidence="9" key="1">
    <citation type="submission" date="2022-08" db="UniProtKB">
        <authorList>
            <consortium name="EnsemblMetazoa"/>
        </authorList>
    </citation>
    <scope>IDENTIFICATION</scope>
    <source>
        <strain evidence="9">Dongola</strain>
    </source>
</reference>
<dbReference type="GO" id="GO:0005886">
    <property type="term" value="C:plasma membrane"/>
    <property type="evidence" value="ECO:0007669"/>
    <property type="project" value="UniProtKB-SubCell"/>
</dbReference>
<organism evidence="9 10">
    <name type="scientific">Anopheles arabiensis</name>
    <name type="common">Mosquito</name>
    <dbReference type="NCBI Taxonomy" id="7173"/>
    <lineage>
        <taxon>Eukaryota</taxon>
        <taxon>Metazoa</taxon>
        <taxon>Ecdysozoa</taxon>
        <taxon>Arthropoda</taxon>
        <taxon>Hexapoda</taxon>
        <taxon>Insecta</taxon>
        <taxon>Pterygota</taxon>
        <taxon>Neoptera</taxon>
        <taxon>Endopterygota</taxon>
        <taxon>Diptera</taxon>
        <taxon>Nematocera</taxon>
        <taxon>Culicoidea</taxon>
        <taxon>Culicidae</taxon>
        <taxon>Anophelinae</taxon>
        <taxon>Anopheles</taxon>
    </lineage>
</organism>
<comment type="function">
    <text evidence="8">Plays a role in the sugar gustatory response.</text>
</comment>
<dbReference type="Pfam" id="PF06151">
    <property type="entry name" value="Trehalose_recp"/>
    <property type="match status" value="1"/>
</dbReference>
<keyword evidence="3" id="KW-1003">Cell membrane</keyword>
<keyword evidence="5" id="KW-1133">Transmembrane helix</keyword>
<dbReference type="GO" id="GO:0033041">
    <property type="term" value="F:sweet taste receptor activity"/>
    <property type="evidence" value="ECO:0007669"/>
    <property type="project" value="TreeGrafter"/>
</dbReference>
<evidence type="ECO:0000256" key="4">
    <source>
        <dbReference type="ARBA" id="ARBA00022692"/>
    </source>
</evidence>
<dbReference type="Proteomes" id="UP000075840">
    <property type="component" value="Unassembled WGS sequence"/>
</dbReference>
<comment type="similarity">
    <text evidence="2">Belongs to the insect chemoreceptor superfamily. Gustatory receptor (GR) family. Gr5a subfamily.</text>
</comment>